<dbReference type="AlphaFoldDB" id="A0A136IZ84"/>
<proteinExistence type="predicted"/>
<evidence type="ECO:0000313" key="3">
    <source>
        <dbReference type="Proteomes" id="UP000070501"/>
    </source>
</evidence>
<evidence type="ECO:0000256" key="1">
    <source>
        <dbReference type="SAM" id="MobiDB-lite"/>
    </source>
</evidence>
<feature type="region of interest" description="Disordered" evidence="1">
    <location>
        <begin position="208"/>
        <end position="251"/>
    </location>
</feature>
<feature type="region of interest" description="Disordered" evidence="1">
    <location>
        <begin position="18"/>
        <end position="43"/>
    </location>
</feature>
<gene>
    <name evidence="2" type="ORF">Micbo1qcDRAFT_205723</name>
</gene>
<keyword evidence="3" id="KW-1185">Reference proteome</keyword>
<dbReference type="OrthoDB" id="5325276at2759"/>
<sequence length="337" mass="37942">MAQPPPMKIRLQSALRRSLSKFRHNGSPPPAVPPKDATMPRKMPSYYSYKHDQAERDGRHYQQHSYTTTAMTSNNNVAATANTVPPSPGAKRTAMTSSEAPYLKLPSDHDQPLMPRQELLVMNHEPVGVARSAPGVDAVGHEKHDTGAHRSHVYGQQQCIASVFDLDRQQEQQQLAEQQRQLEDSKQPEQQESGQDAWNFAQVAGALEESTSDEAARQYSPATSPPVSRDGPNKYEFPDDTPPDTVDGTVTEAEPVVHERVRRPVHEIVRKEVHRDIHHYDEHYRIQPVLDIKVLPTRHIFIDSQGNASELHFEGGKPPPGFEFGKHVKTYESRVRE</sequence>
<reference evidence="3" key="1">
    <citation type="submission" date="2016-02" db="EMBL/GenBank/DDBJ databases">
        <title>Draft genome sequence of Microdochium bolleyi, a fungal endophyte of beachgrass.</title>
        <authorList>
            <consortium name="DOE Joint Genome Institute"/>
            <person name="David A.S."/>
            <person name="May G."/>
            <person name="Haridas S."/>
            <person name="Lim J."/>
            <person name="Wang M."/>
            <person name="Labutti K."/>
            <person name="Lipzen A."/>
            <person name="Barry K."/>
            <person name="Grigoriev I.V."/>
        </authorList>
    </citation>
    <scope>NUCLEOTIDE SEQUENCE [LARGE SCALE GENOMIC DNA]</scope>
    <source>
        <strain evidence="3">J235TASD1</strain>
    </source>
</reference>
<dbReference type="InParanoid" id="A0A136IZ84"/>
<evidence type="ECO:0000313" key="2">
    <source>
        <dbReference type="EMBL" id="KXJ90099.1"/>
    </source>
</evidence>
<dbReference type="EMBL" id="KQ964253">
    <property type="protein sequence ID" value="KXJ90099.1"/>
    <property type="molecule type" value="Genomic_DNA"/>
</dbReference>
<feature type="region of interest" description="Disordered" evidence="1">
    <location>
        <begin position="171"/>
        <end position="194"/>
    </location>
</feature>
<accession>A0A136IZ84</accession>
<protein>
    <submittedName>
        <fullName evidence="2">Uncharacterized protein</fullName>
    </submittedName>
</protein>
<feature type="region of interest" description="Disordered" evidence="1">
    <location>
        <begin position="78"/>
        <end position="98"/>
    </location>
</feature>
<organism evidence="2 3">
    <name type="scientific">Microdochium bolleyi</name>
    <dbReference type="NCBI Taxonomy" id="196109"/>
    <lineage>
        <taxon>Eukaryota</taxon>
        <taxon>Fungi</taxon>
        <taxon>Dikarya</taxon>
        <taxon>Ascomycota</taxon>
        <taxon>Pezizomycotina</taxon>
        <taxon>Sordariomycetes</taxon>
        <taxon>Xylariomycetidae</taxon>
        <taxon>Xylariales</taxon>
        <taxon>Microdochiaceae</taxon>
        <taxon>Microdochium</taxon>
    </lineage>
</organism>
<dbReference type="Proteomes" id="UP000070501">
    <property type="component" value="Unassembled WGS sequence"/>
</dbReference>
<feature type="compositionally biased region" description="Basic and acidic residues" evidence="1">
    <location>
        <begin position="180"/>
        <end position="189"/>
    </location>
</feature>
<name>A0A136IZ84_9PEZI</name>